<feature type="region of interest" description="Disordered" evidence="2">
    <location>
        <begin position="167"/>
        <end position="312"/>
    </location>
</feature>
<dbReference type="PROSITE" id="PS50048">
    <property type="entry name" value="ZN2_CY6_FUNGAL_2"/>
    <property type="match status" value="1"/>
</dbReference>
<dbReference type="GO" id="GO:0000981">
    <property type="term" value="F:DNA-binding transcription factor activity, RNA polymerase II-specific"/>
    <property type="evidence" value="ECO:0007669"/>
    <property type="project" value="InterPro"/>
</dbReference>
<dbReference type="EMBL" id="MU003700">
    <property type="protein sequence ID" value="KAF2810055.1"/>
    <property type="molecule type" value="Genomic_DNA"/>
</dbReference>
<dbReference type="Gene3D" id="4.10.240.10">
    <property type="entry name" value="Zn(2)-C6 fungal-type DNA-binding domain"/>
    <property type="match status" value="1"/>
</dbReference>
<proteinExistence type="predicted"/>
<dbReference type="RefSeq" id="XP_033577019.1">
    <property type="nucleotide sequence ID" value="XM_033714203.1"/>
</dbReference>
<dbReference type="InterPro" id="IPR050797">
    <property type="entry name" value="Carb_Metab_Trans_Reg"/>
</dbReference>
<sequence length="465" mass="50185">MAVGVEDGSKKHPRVESQSLLFSDLSIQMSYDSLGLRSGIGIPETEAIPGSGFADHSDTATSGPPNTAASRSHSNKKKRTSKGKSLPEIRRPSSTPHIHNPALTNSGELSPNSDKRRNKLGYHRTSVACTHCRRRKIRCLQNNDDPGGRCSNCIRLKKDCNFYPVEQTNPSDSKPPALAKVEGGSTAPPTSTPSSPRAAMTRSEQVDEYRPFTTISPNPASAGFRMQPEVDVDSKSASNPSGVPLRSHTFPYSHQMDNQWPPQGFVPPSSAPDETPSSAGYWRASPSTAPSTYGSDSNMSGGQTPATMSTTSNMSYGTPHDAQGWAQPVSVQPARSVSYGHIEGVPPQFHNQHLVSQQDYRGRASPYNYPPQIDTGAGHAHGATHADTTAPLSAPLLAHTSHNYGYPPQNWSPYTLHSSGHEYSPHGRPMGGPWYTEPSHLRHVEEETGPPLQYANHPPGFYSGP</sequence>
<evidence type="ECO:0000256" key="2">
    <source>
        <dbReference type="SAM" id="MobiDB-lite"/>
    </source>
</evidence>
<feature type="compositionally biased region" description="Polar residues" evidence="2">
    <location>
        <begin position="285"/>
        <end position="312"/>
    </location>
</feature>
<dbReference type="Pfam" id="PF00172">
    <property type="entry name" value="Zn_clus"/>
    <property type="match status" value="1"/>
</dbReference>
<feature type="compositionally biased region" description="Polar residues" evidence="2">
    <location>
        <begin position="92"/>
        <end position="112"/>
    </location>
</feature>
<dbReference type="CDD" id="cd00067">
    <property type="entry name" value="GAL4"/>
    <property type="match status" value="1"/>
</dbReference>
<feature type="compositionally biased region" description="Polar residues" evidence="2">
    <location>
        <begin position="59"/>
        <end position="72"/>
    </location>
</feature>
<feature type="compositionally biased region" description="Basic residues" evidence="2">
    <location>
        <begin position="73"/>
        <end position="82"/>
    </location>
</feature>
<dbReference type="InterPro" id="IPR036864">
    <property type="entry name" value="Zn2-C6_fun-type_DNA-bd_sf"/>
</dbReference>
<keyword evidence="1" id="KW-0539">Nucleus</keyword>
<reference evidence="6" key="2">
    <citation type="submission" date="2020-04" db="EMBL/GenBank/DDBJ databases">
        <authorList>
            <consortium name="NCBI Genome Project"/>
        </authorList>
    </citation>
    <scope>NUCLEOTIDE SEQUENCE</scope>
    <source>
        <strain evidence="6">CBS 304.34</strain>
    </source>
</reference>
<protein>
    <recommendedName>
        <fullName evidence="3">Zn(2)-C6 fungal-type domain-containing protein</fullName>
    </recommendedName>
</protein>
<organism evidence="4">
    <name type="scientific">Mytilinidion resinicola</name>
    <dbReference type="NCBI Taxonomy" id="574789"/>
    <lineage>
        <taxon>Eukaryota</taxon>
        <taxon>Fungi</taxon>
        <taxon>Dikarya</taxon>
        <taxon>Ascomycota</taxon>
        <taxon>Pezizomycotina</taxon>
        <taxon>Dothideomycetes</taxon>
        <taxon>Pleosporomycetidae</taxon>
        <taxon>Mytilinidiales</taxon>
        <taxon>Mytilinidiaceae</taxon>
        <taxon>Mytilinidion</taxon>
    </lineage>
</organism>
<dbReference type="OrthoDB" id="4150019at2759"/>
<feature type="domain" description="Zn(2)-C6 fungal-type" evidence="3">
    <location>
        <begin position="128"/>
        <end position="162"/>
    </location>
</feature>
<feature type="compositionally biased region" description="Polar residues" evidence="2">
    <location>
        <begin position="250"/>
        <end position="261"/>
    </location>
</feature>
<dbReference type="PANTHER" id="PTHR31668">
    <property type="entry name" value="GLUCOSE TRANSPORT TRANSCRIPTION REGULATOR RGT1-RELATED-RELATED"/>
    <property type="match status" value="1"/>
</dbReference>
<evidence type="ECO:0000256" key="1">
    <source>
        <dbReference type="ARBA" id="ARBA00023242"/>
    </source>
</evidence>
<evidence type="ECO:0000313" key="6">
    <source>
        <dbReference type="RefSeq" id="XP_033577019.1"/>
    </source>
</evidence>
<reference evidence="4 6" key="1">
    <citation type="journal article" date="2020" name="Stud. Mycol.">
        <title>101 Dothideomycetes genomes: a test case for predicting lifestyles and emergence of pathogens.</title>
        <authorList>
            <person name="Haridas S."/>
            <person name="Albert R."/>
            <person name="Binder M."/>
            <person name="Bloem J."/>
            <person name="Labutti K."/>
            <person name="Salamov A."/>
            <person name="Andreopoulos B."/>
            <person name="Baker S."/>
            <person name="Barry K."/>
            <person name="Bills G."/>
            <person name="Bluhm B."/>
            <person name="Cannon C."/>
            <person name="Castanera R."/>
            <person name="Culley D."/>
            <person name="Daum C."/>
            <person name="Ezra D."/>
            <person name="Gonzalez J."/>
            <person name="Henrissat B."/>
            <person name="Kuo A."/>
            <person name="Liang C."/>
            <person name="Lipzen A."/>
            <person name="Lutzoni F."/>
            <person name="Magnuson J."/>
            <person name="Mondo S."/>
            <person name="Nolan M."/>
            <person name="Ohm R."/>
            <person name="Pangilinan J."/>
            <person name="Park H.-J."/>
            <person name="Ramirez L."/>
            <person name="Alfaro M."/>
            <person name="Sun H."/>
            <person name="Tritt A."/>
            <person name="Yoshinaga Y."/>
            <person name="Zwiers L.-H."/>
            <person name="Turgeon B."/>
            <person name="Goodwin S."/>
            <person name="Spatafora J."/>
            <person name="Crous P."/>
            <person name="Grigoriev I."/>
        </authorList>
    </citation>
    <scope>NUCLEOTIDE SEQUENCE</scope>
    <source>
        <strain evidence="4 6">CBS 304.34</strain>
    </source>
</reference>
<accession>A0A6A6YPZ9</accession>
<dbReference type="PROSITE" id="PS00463">
    <property type="entry name" value="ZN2_CY6_FUNGAL_1"/>
    <property type="match status" value="1"/>
</dbReference>
<feature type="compositionally biased region" description="Low complexity" evidence="2">
    <location>
        <begin position="185"/>
        <end position="201"/>
    </location>
</feature>
<dbReference type="SMART" id="SM00066">
    <property type="entry name" value="GAL4"/>
    <property type="match status" value="1"/>
</dbReference>
<dbReference type="SUPFAM" id="SSF57701">
    <property type="entry name" value="Zn2/Cys6 DNA-binding domain"/>
    <property type="match status" value="1"/>
</dbReference>
<feature type="region of interest" description="Disordered" evidence="2">
    <location>
        <begin position="47"/>
        <end position="118"/>
    </location>
</feature>
<dbReference type="InterPro" id="IPR001138">
    <property type="entry name" value="Zn2Cys6_DnaBD"/>
</dbReference>
<evidence type="ECO:0000259" key="3">
    <source>
        <dbReference type="PROSITE" id="PS50048"/>
    </source>
</evidence>
<dbReference type="Proteomes" id="UP000504636">
    <property type="component" value="Unplaced"/>
</dbReference>
<gene>
    <name evidence="4 6" type="ORF">BDZ99DRAFT_303033</name>
</gene>
<evidence type="ECO:0000313" key="5">
    <source>
        <dbReference type="Proteomes" id="UP000504636"/>
    </source>
</evidence>
<evidence type="ECO:0000313" key="4">
    <source>
        <dbReference type="EMBL" id="KAF2810055.1"/>
    </source>
</evidence>
<feature type="region of interest" description="Disordered" evidence="2">
    <location>
        <begin position="444"/>
        <end position="465"/>
    </location>
</feature>
<keyword evidence="5" id="KW-1185">Reference proteome</keyword>
<name>A0A6A6YPZ9_9PEZI</name>
<reference evidence="6" key="3">
    <citation type="submission" date="2025-04" db="UniProtKB">
        <authorList>
            <consortium name="RefSeq"/>
        </authorList>
    </citation>
    <scope>IDENTIFICATION</scope>
    <source>
        <strain evidence="6">CBS 304.34</strain>
    </source>
</reference>
<dbReference type="GO" id="GO:0008270">
    <property type="term" value="F:zinc ion binding"/>
    <property type="evidence" value="ECO:0007669"/>
    <property type="project" value="InterPro"/>
</dbReference>
<dbReference type="AlphaFoldDB" id="A0A6A6YPZ9"/>
<dbReference type="GeneID" id="54455096"/>